<feature type="repeat" description="Pumilio" evidence="5">
    <location>
        <begin position="429"/>
        <end position="464"/>
    </location>
</feature>
<dbReference type="InterPro" id="IPR001313">
    <property type="entry name" value="Pumilio_RNA-bd_rpt"/>
</dbReference>
<feature type="domain" description="PUM-HD" evidence="7">
    <location>
        <begin position="409"/>
        <end position="745"/>
    </location>
</feature>
<dbReference type="FunFam" id="1.25.10.10:FF:000004">
    <property type="entry name" value="Pumilio homolog 1 isoform 2"/>
    <property type="match status" value="1"/>
</dbReference>
<evidence type="ECO:0000313" key="8">
    <source>
        <dbReference type="Ensembl" id="ENSCINP00000008033.3"/>
    </source>
</evidence>
<evidence type="ECO:0000256" key="4">
    <source>
        <dbReference type="ARBA" id="ARBA00022884"/>
    </source>
</evidence>
<dbReference type="STRING" id="7719.ENSCINP00000008033"/>
<evidence type="ECO:0000259" key="7">
    <source>
        <dbReference type="PROSITE" id="PS50303"/>
    </source>
</evidence>
<dbReference type="PANTHER" id="PTHR12537">
    <property type="entry name" value="RNA BINDING PROTEIN PUMILIO-RELATED"/>
    <property type="match status" value="1"/>
</dbReference>
<dbReference type="PANTHER" id="PTHR12537:SF12">
    <property type="entry name" value="MATERNAL PROTEIN PUMILIO"/>
    <property type="match status" value="1"/>
</dbReference>
<reference evidence="8" key="4">
    <citation type="submission" date="2025-09" db="UniProtKB">
        <authorList>
            <consortium name="Ensembl"/>
        </authorList>
    </citation>
    <scope>IDENTIFICATION</scope>
</reference>
<evidence type="ECO:0000313" key="9">
    <source>
        <dbReference type="Proteomes" id="UP000008144"/>
    </source>
</evidence>
<proteinExistence type="predicted"/>
<evidence type="ECO:0000256" key="2">
    <source>
        <dbReference type="ARBA" id="ARBA00022490"/>
    </source>
</evidence>
<sequence>MQQQYALATPGMFLPSSYIIPAQANAQAGYTDPNTQSQVPLMAPYNPYAGWPTAGMYPTMLQQQVAAMTAAQGSAPATSHVNHQQPNRALSETPQSRPLSPSSIPQQDGPPAQSEILANMAAMQQSNLNQAMAMAAAYPMIPSAYYDQTGALIINNSRTGGPVRLFAPGPMFMNGSQHPLMAPPIAGANGSMFRYNQASQQQAGILIHTPSKSPIINTTSFTATAVYANQQNLSGGSTPLPSISQGYNPNIQQSGPFGSTSNISSLGIGALGAGIGSASSTPQRRDSFSDYPKQYGGVSQFYSSLGVSPGSGGVGAMSPSPGPLSNMMGHSHHNLNTPPPSMSSPSVNNPLNHTGGNGNRMFSAAPGAEAKYRNGPPMSQSIFGSSGSSLFPPTRIQPPNSKVLLPPTGRSKLLDDFRNNRLTNPHLHELVGHIVEFSQDQHGSRFIQQKLERATPQEKQLVFNEIIGAAYQLMTDVFGNYVIQKFFEFGSLEHKLALANCIHGHVLPLALQMYGCRVIQKALECIPQEQQVEIVKELDGHLLKCVKDQNGNHVVQKCIECVPPAQLQFIVDGFKGQVVGLSSHPYGCRVMQRILEHCNEDQTGPILEELHQHSEMLVKDQYGNYVIQHILEHGRTENKNQIINELRGRILTLSQHKFASNVIEKCVSHSSPQTRAWLIDEVCQEPDALFIMMKDQYANYVVQKMLDVADPQQKKLLIHKIRPHILTLRKFTYGKHIITKLEKFFLRSSGNSPGPSLNTGPAAEISQSQIATSNWVHNAGSE</sequence>
<protein>
    <recommendedName>
        <fullName evidence="7">PUM-HD domain-containing protein</fullName>
    </recommendedName>
</protein>
<feature type="repeat" description="Pumilio" evidence="5">
    <location>
        <begin position="609"/>
        <end position="644"/>
    </location>
</feature>
<dbReference type="InterPro" id="IPR016024">
    <property type="entry name" value="ARM-type_fold"/>
</dbReference>
<feature type="repeat" description="Pumilio" evidence="5">
    <location>
        <begin position="573"/>
        <end position="608"/>
    </location>
</feature>
<organism evidence="8 9">
    <name type="scientific">Ciona intestinalis</name>
    <name type="common">Transparent sea squirt</name>
    <name type="synonym">Ascidia intestinalis</name>
    <dbReference type="NCBI Taxonomy" id="7719"/>
    <lineage>
        <taxon>Eukaryota</taxon>
        <taxon>Metazoa</taxon>
        <taxon>Chordata</taxon>
        <taxon>Tunicata</taxon>
        <taxon>Ascidiacea</taxon>
        <taxon>Phlebobranchia</taxon>
        <taxon>Cionidae</taxon>
        <taxon>Ciona</taxon>
    </lineage>
</organism>
<dbReference type="HOGENOM" id="CLU_004017_0_0_1"/>
<dbReference type="GO" id="GO:0005829">
    <property type="term" value="C:cytosol"/>
    <property type="evidence" value="ECO:0000318"/>
    <property type="project" value="GO_Central"/>
</dbReference>
<dbReference type="FunCoup" id="F6TAK3">
    <property type="interactions" value="157"/>
</dbReference>
<dbReference type="Gene3D" id="1.25.10.10">
    <property type="entry name" value="Leucine-rich Repeat Variant"/>
    <property type="match status" value="1"/>
</dbReference>
<keyword evidence="3" id="KW-0677">Repeat</keyword>
<evidence type="ECO:0000256" key="5">
    <source>
        <dbReference type="PROSITE-ProRule" id="PRU00317"/>
    </source>
</evidence>
<evidence type="ECO:0000256" key="1">
    <source>
        <dbReference type="ARBA" id="ARBA00004496"/>
    </source>
</evidence>
<dbReference type="GO" id="GO:0043488">
    <property type="term" value="P:regulation of mRNA stability"/>
    <property type="evidence" value="ECO:0000318"/>
    <property type="project" value="GO_Central"/>
</dbReference>
<dbReference type="PROSITE" id="PS50303">
    <property type="entry name" value="PUM_HD"/>
    <property type="match status" value="1"/>
</dbReference>
<reference evidence="9" key="1">
    <citation type="journal article" date="2002" name="Science">
        <title>The draft genome of Ciona intestinalis: insights into chordate and vertebrate origins.</title>
        <authorList>
            <person name="Dehal P."/>
            <person name="Satou Y."/>
            <person name="Campbell R.K."/>
            <person name="Chapman J."/>
            <person name="Degnan B."/>
            <person name="De Tomaso A."/>
            <person name="Davidson B."/>
            <person name="Di Gregorio A."/>
            <person name="Gelpke M."/>
            <person name="Goodstein D.M."/>
            <person name="Harafuji N."/>
            <person name="Hastings K.E."/>
            <person name="Ho I."/>
            <person name="Hotta K."/>
            <person name="Huang W."/>
            <person name="Kawashima T."/>
            <person name="Lemaire P."/>
            <person name="Martinez D."/>
            <person name="Meinertzhagen I.A."/>
            <person name="Necula S."/>
            <person name="Nonaka M."/>
            <person name="Putnam N."/>
            <person name="Rash S."/>
            <person name="Saiga H."/>
            <person name="Satake M."/>
            <person name="Terry A."/>
            <person name="Yamada L."/>
            <person name="Wang H.G."/>
            <person name="Awazu S."/>
            <person name="Azumi K."/>
            <person name="Boore J."/>
            <person name="Branno M."/>
            <person name="Chin-Bow S."/>
            <person name="DeSantis R."/>
            <person name="Doyle S."/>
            <person name="Francino P."/>
            <person name="Keys D.N."/>
            <person name="Haga S."/>
            <person name="Hayashi H."/>
            <person name="Hino K."/>
            <person name="Imai K.S."/>
            <person name="Inaba K."/>
            <person name="Kano S."/>
            <person name="Kobayashi K."/>
            <person name="Kobayashi M."/>
            <person name="Lee B.I."/>
            <person name="Makabe K.W."/>
            <person name="Manohar C."/>
            <person name="Matassi G."/>
            <person name="Medina M."/>
            <person name="Mochizuki Y."/>
            <person name="Mount S."/>
            <person name="Morishita T."/>
            <person name="Miura S."/>
            <person name="Nakayama A."/>
            <person name="Nishizaka S."/>
            <person name="Nomoto H."/>
            <person name="Ohta F."/>
            <person name="Oishi K."/>
            <person name="Rigoutsos I."/>
            <person name="Sano M."/>
            <person name="Sasaki A."/>
            <person name="Sasakura Y."/>
            <person name="Shoguchi E."/>
            <person name="Shin-i T."/>
            <person name="Spagnuolo A."/>
            <person name="Stainier D."/>
            <person name="Suzuki M.M."/>
            <person name="Tassy O."/>
            <person name="Takatori N."/>
            <person name="Tokuoka M."/>
            <person name="Yagi K."/>
            <person name="Yoshizaki F."/>
            <person name="Wada S."/>
            <person name="Zhang C."/>
            <person name="Hyatt P.D."/>
            <person name="Larimer F."/>
            <person name="Detter C."/>
            <person name="Doggett N."/>
            <person name="Glavina T."/>
            <person name="Hawkins T."/>
            <person name="Richardson P."/>
            <person name="Lucas S."/>
            <person name="Kohara Y."/>
            <person name="Levine M."/>
            <person name="Satoh N."/>
            <person name="Rokhsar D.S."/>
        </authorList>
    </citation>
    <scope>NUCLEOTIDE SEQUENCE [LARGE SCALE GENOMIC DNA]</scope>
</reference>
<dbReference type="Pfam" id="PF00806">
    <property type="entry name" value="PUF"/>
    <property type="match status" value="8"/>
</dbReference>
<dbReference type="InParanoid" id="F6TAK3"/>
<feature type="repeat" description="Pumilio" evidence="5">
    <location>
        <begin position="501"/>
        <end position="536"/>
    </location>
</feature>
<dbReference type="InterPro" id="IPR033712">
    <property type="entry name" value="Pumilio_RNA-bd"/>
</dbReference>
<keyword evidence="9" id="KW-1185">Reference proteome</keyword>
<dbReference type="GO" id="GO:0005737">
    <property type="term" value="C:cytoplasm"/>
    <property type="evidence" value="ECO:0000318"/>
    <property type="project" value="GO_Central"/>
</dbReference>
<dbReference type="CDD" id="cd07920">
    <property type="entry name" value="Pumilio"/>
    <property type="match status" value="1"/>
</dbReference>
<dbReference type="Proteomes" id="UP000008144">
    <property type="component" value="Chromosome 14"/>
</dbReference>
<dbReference type="PROSITE" id="PS50302">
    <property type="entry name" value="PUM"/>
    <property type="match status" value="8"/>
</dbReference>
<dbReference type="GO" id="GO:0003730">
    <property type="term" value="F:mRNA 3'-UTR binding"/>
    <property type="evidence" value="ECO:0000318"/>
    <property type="project" value="GO_Central"/>
</dbReference>
<feature type="compositionally biased region" description="Polar residues" evidence="6">
    <location>
        <begin position="71"/>
        <end position="106"/>
    </location>
</feature>
<dbReference type="GeneTree" id="ENSGT00940000169170"/>
<feature type="region of interest" description="Disordered" evidence="6">
    <location>
        <begin position="71"/>
        <end position="112"/>
    </location>
</feature>
<feature type="repeat" description="Pumilio" evidence="5">
    <location>
        <begin position="537"/>
        <end position="572"/>
    </location>
</feature>
<feature type="repeat" description="Pumilio" evidence="5">
    <location>
        <begin position="465"/>
        <end position="500"/>
    </location>
</feature>
<evidence type="ECO:0000256" key="3">
    <source>
        <dbReference type="ARBA" id="ARBA00022737"/>
    </source>
</evidence>
<reference evidence="8" key="3">
    <citation type="submission" date="2025-08" db="UniProtKB">
        <authorList>
            <consortium name="Ensembl"/>
        </authorList>
    </citation>
    <scope>IDENTIFICATION</scope>
</reference>
<accession>F6TAK3</accession>
<keyword evidence="2" id="KW-0963">Cytoplasm</keyword>
<comment type="subcellular location">
    <subcellularLocation>
        <location evidence="1">Cytoplasm</location>
    </subcellularLocation>
</comment>
<dbReference type="SMART" id="SM00025">
    <property type="entry name" value="Pumilio"/>
    <property type="match status" value="8"/>
</dbReference>
<dbReference type="SUPFAM" id="SSF48371">
    <property type="entry name" value="ARM repeat"/>
    <property type="match status" value="1"/>
</dbReference>
<name>F6TAK3_CIOIN</name>
<evidence type="ECO:0000256" key="6">
    <source>
        <dbReference type="SAM" id="MobiDB-lite"/>
    </source>
</evidence>
<dbReference type="InterPro" id="IPR011989">
    <property type="entry name" value="ARM-like"/>
</dbReference>
<dbReference type="AlphaFoldDB" id="F6TAK3"/>
<dbReference type="GO" id="GO:0035196">
    <property type="term" value="P:miRNA processing"/>
    <property type="evidence" value="ECO:0000318"/>
    <property type="project" value="GO_Central"/>
</dbReference>
<keyword evidence="4" id="KW-0694">RNA-binding</keyword>
<dbReference type="InterPro" id="IPR033133">
    <property type="entry name" value="PUM-HD"/>
</dbReference>
<reference evidence="8" key="2">
    <citation type="journal article" date="2008" name="Genome Biol.">
        <title>Improved genome assembly and evidence-based global gene model set for the chordate Ciona intestinalis: new insight into intron and operon populations.</title>
        <authorList>
            <person name="Satou Y."/>
            <person name="Mineta K."/>
            <person name="Ogasawara M."/>
            <person name="Sasakura Y."/>
            <person name="Shoguchi E."/>
            <person name="Ueno K."/>
            <person name="Yamada L."/>
            <person name="Matsumoto J."/>
            <person name="Wasserscheid J."/>
            <person name="Dewar K."/>
            <person name="Wiley G.B."/>
            <person name="Macmil S.L."/>
            <person name="Roe B.A."/>
            <person name="Zeller R.W."/>
            <person name="Hastings K.E."/>
            <person name="Lemaire P."/>
            <person name="Lindquist E."/>
            <person name="Endo T."/>
            <person name="Hotta K."/>
            <person name="Inaba K."/>
        </authorList>
    </citation>
    <scope>NUCLEOTIDE SEQUENCE [LARGE SCALE GENOMIC DNA]</scope>
    <source>
        <strain evidence="8">wild type</strain>
    </source>
</reference>
<dbReference type="EMBL" id="EAAA01001277">
    <property type="status" value="NOT_ANNOTATED_CDS"/>
    <property type="molecule type" value="Genomic_DNA"/>
</dbReference>
<feature type="repeat" description="Pumilio" evidence="5">
    <location>
        <begin position="645"/>
        <end position="680"/>
    </location>
</feature>
<dbReference type="Ensembl" id="ENSCINT00000008033.3">
    <property type="protein sequence ID" value="ENSCINP00000008033.3"/>
    <property type="gene ID" value="ENSCING00000003888.3"/>
</dbReference>
<feature type="repeat" description="Pumilio" evidence="5">
    <location>
        <begin position="681"/>
        <end position="719"/>
    </location>
</feature>